<protein>
    <submittedName>
        <fullName evidence="3">Glycine/D-amino acid oxidase-like deaminating enzyme</fullName>
    </submittedName>
</protein>
<gene>
    <name evidence="3" type="ORF">BJ994_000924</name>
</gene>
<dbReference type="SUPFAM" id="SSF51905">
    <property type="entry name" value="FAD/NAD(P)-binding domain"/>
    <property type="match status" value="1"/>
</dbReference>
<proteinExistence type="predicted"/>
<dbReference type="InterPro" id="IPR036188">
    <property type="entry name" value="FAD/NAD-bd_sf"/>
</dbReference>
<comment type="caution">
    <text evidence="3">The sequence shown here is derived from an EMBL/GenBank/DDBJ whole genome shotgun (WGS) entry which is preliminary data.</text>
</comment>
<evidence type="ECO:0000256" key="1">
    <source>
        <dbReference type="ARBA" id="ARBA00023002"/>
    </source>
</evidence>
<feature type="domain" description="FAD dependent oxidoreductase" evidence="2">
    <location>
        <begin position="6"/>
        <end position="340"/>
    </location>
</feature>
<evidence type="ECO:0000313" key="3">
    <source>
        <dbReference type="EMBL" id="NJC21848.1"/>
    </source>
</evidence>
<name>A0A846RFA5_9MICC</name>
<dbReference type="PANTHER" id="PTHR13847:SF287">
    <property type="entry name" value="FAD-DEPENDENT OXIDOREDUCTASE DOMAIN-CONTAINING PROTEIN 1"/>
    <property type="match status" value="1"/>
</dbReference>
<dbReference type="Pfam" id="PF01266">
    <property type="entry name" value="DAO"/>
    <property type="match status" value="1"/>
</dbReference>
<organism evidence="3 4">
    <name type="scientific">Arthrobacter pigmenti</name>
    <dbReference type="NCBI Taxonomy" id="271432"/>
    <lineage>
        <taxon>Bacteria</taxon>
        <taxon>Bacillati</taxon>
        <taxon>Actinomycetota</taxon>
        <taxon>Actinomycetes</taxon>
        <taxon>Micrococcales</taxon>
        <taxon>Micrococcaceae</taxon>
        <taxon>Arthrobacter</taxon>
    </lineage>
</organism>
<dbReference type="RefSeq" id="WP_167991969.1">
    <property type="nucleotide sequence ID" value="NZ_JAATJL010000001.1"/>
</dbReference>
<dbReference type="GO" id="GO:0005737">
    <property type="term" value="C:cytoplasm"/>
    <property type="evidence" value="ECO:0007669"/>
    <property type="project" value="TreeGrafter"/>
</dbReference>
<accession>A0A846RFA5</accession>
<sequence length="359" mass="37588">MALTADVLIVGGGIAGLSLASALSSEYPDLEVILVEAEQTLAYHTSSRSARQLIPSYGPPQVRQLTERTLDLIREFEQELPEPILVPRSFMLVGAEADVTARASGAMQRISISEAESLCPQIAAAGFEAAGLDTTAFGSNTEALLQYHHTRAEAGGCRILTGAPVHSVQRLRSGWEAGAGAHGVHAAVVVNAAGAWADELAVLSGVATQGLRPYRRSAAVVNAANPPTPDAPMVAAADDTFYFRRDDAGVLVSPSESIPSVPEDAQPRSEDIAELINRLNRLTTLGIGDVVRSWTGLRTQAAHGLPVVGFDPEASGFFWLAGQGGYGFQTSSGIAELASRLIAGGETDQRITGALAPQK</sequence>
<evidence type="ECO:0000313" key="4">
    <source>
        <dbReference type="Proteomes" id="UP000547458"/>
    </source>
</evidence>
<evidence type="ECO:0000259" key="2">
    <source>
        <dbReference type="Pfam" id="PF01266"/>
    </source>
</evidence>
<dbReference type="Proteomes" id="UP000547458">
    <property type="component" value="Unassembled WGS sequence"/>
</dbReference>
<dbReference type="Gene3D" id="3.50.50.60">
    <property type="entry name" value="FAD/NAD(P)-binding domain"/>
    <property type="match status" value="1"/>
</dbReference>
<dbReference type="Gene3D" id="3.30.9.10">
    <property type="entry name" value="D-Amino Acid Oxidase, subunit A, domain 2"/>
    <property type="match status" value="1"/>
</dbReference>
<dbReference type="AlphaFoldDB" id="A0A846RFA5"/>
<dbReference type="GO" id="GO:0016491">
    <property type="term" value="F:oxidoreductase activity"/>
    <property type="evidence" value="ECO:0007669"/>
    <property type="project" value="UniProtKB-KW"/>
</dbReference>
<keyword evidence="1" id="KW-0560">Oxidoreductase</keyword>
<reference evidence="3 4" key="1">
    <citation type="submission" date="2020-03" db="EMBL/GenBank/DDBJ databases">
        <title>Sequencing the genomes of 1000 actinobacteria strains.</title>
        <authorList>
            <person name="Klenk H.-P."/>
        </authorList>
    </citation>
    <scope>NUCLEOTIDE SEQUENCE [LARGE SCALE GENOMIC DNA]</scope>
    <source>
        <strain evidence="3 4">DSM 16403</strain>
    </source>
</reference>
<dbReference type="InterPro" id="IPR006076">
    <property type="entry name" value="FAD-dep_OxRdtase"/>
</dbReference>
<keyword evidence="4" id="KW-1185">Reference proteome</keyword>
<dbReference type="EMBL" id="JAATJL010000001">
    <property type="protein sequence ID" value="NJC21848.1"/>
    <property type="molecule type" value="Genomic_DNA"/>
</dbReference>
<dbReference type="PANTHER" id="PTHR13847">
    <property type="entry name" value="SARCOSINE DEHYDROGENASE-RELATED"/>
    <property type="match status" value="1"/>
</dbReference>